<evidence type="ECO:0000256" key="1">
    <source>
        <dbReference type="ARBA" id="ARBA00004370"/>
    </source>
</evidence>
<accession>E5Y8S4</accession>
<keyword evidence="7" id="KW-1185">Reference proteome</keyword>
<reference evidence="6 7" key="2">
    <citation type="submission" date="2013-04" db="EMBL/GenBank/DDBJ databases">
        <title>The Genome Sequence of Bilophila wadsworthia 3_1_6.</title>
        <authorList>
            <consortium name="The Broad Institute Genomics Platform"/>
            <person name="Earl A."/>
            <person name="Ward D."/>
            <person name="Feldgarden M."/>
            <person name="Gevers D."/>
            <person name="Sibley C."/>
            <person name="Strauss J."/>
            <person name="Allen-Vercoe E."/>
            <person name="Walker B."/>
            <person name="Young S."/>
            <person name="Zeng Q."/>
            <person name="Gargeya S."/>
            <person name="Fitzgerald M."/>
            <person name="Haas B."/>
            <person name="Abouelleil A."/>
            <person name="Allen A.W."/>
            <person name="Alvarado L."/>
            <person name="Arachchi H.M."/>
            <person name="Berlin A.M."/>
            <person name="Chapman S.B."/>
            <person name="Gainer-Dewar J."/>
            <person name="Goldberg J."/>
            <person name="Griggs A."/>
            <person name="Gujja S."/>
            <person name="Hansen M."/>
            <person name="Howarth C."/>
            <person name="Imamovic A."/>
            <person name="Ireland A."/>
            <person name="Larimer J."/>
            <person name="McCowan C."/>
            <person name="Murphy C."/>
            <person name="Pearson M."/>
            <person name="Poon T.W."/>
            <person name="Priest M."/>
            <person name="Roberts A."/>
            <person name="Saif S."/>
            <person name="Shea T."/>
            <person name="Sisk P."/>
            <person name="Sykes S."/>
            <person name="Wortman J."/>
            <person name="Nusbaum C."/>
            <person name="Birren B."/>
        </authorList>
    </citation>
    <scope>NUCLEOTIDE SEQUENCE [LARGE SCALE GENOMIC DNA]</scope>
    <source>
        <strain evidence="6 7">3_1_6</strain>
    </source>
</reference>
<protein>
    <recommendedName>
        <fullName evidence="5">Bacterial surface antigen (D15) domain-containing protein</fullName>
    </recommendedName>
</protein>
<feature type="transmembrane region" description="Helical" evidence="4">
    <location>
        <begin position="89"/>
        <end position="107"/>
    </location>
</feature>
<sequence length="784" mass="86164">MRGEWLYLFCRQRVGSSFLFYAIDCGKGPKWERKRGTRLCGGHAPARGDYHLDVRCSRIHYAVMLVSVLCSWCRKAVRSVFRNGAIRAYAMGFALCLLLSGCLFGSGNKQDTLQPMTDEAPNPAKKTIRYSVKLQSDPQNGDLVSELRENSQLVWLHDDLPDSRVGLERRALEDVETARKILHSQGYYDGTVRHHINWEAQPPEASITLRPGERYVMGPTKLRYERTGPAGEPVDKDLPESVRGIDFMENAPDTLEAFGLAKGSPAEAQTVLNAVTSVVTAMRKAGYPLAEQGKARYVIDRSTHTLEADVLIKTGPLLRMGPVLIKEENVRPADNPDAPGVPAVNEDYLNKLSPWIEGQYWNDDLLKEYRTTLQETGLFSAIDMKPARLSPEQAKAAGWTDRSLAEAGFSELPLGDSSDAPSPAPPADPPAGGTGKKAAGSDMPIWMTSDGTTPVSLTVRDAPPRTVSGGLQYSTDTGFGVRGAWENRNLFGGGEQLRVTAPISEDSQSLNASFRKPAFGIRDQALVGEAWAINETTDAYDQSALSFAAGLERRFRKDWRNWWASARVSVEAGSLKDNYRGRRTYSLLGFPLSVRRDTTNSLLNPTTGTRVTLEVTPYTGTFNGPLTTVRTRLDASGYWSPGWDRLVLAGRAAAGSLTGENVRNIPASLRFYSGGGGSVRGYKYQSLGPHDRNGDPLGGLSFTDVSLEARFRITESFGIVPFVDGGMVYETTMPDWGRDLSWGVGLGFRYYTLIGPIRLDIATPLQDRDNNKAFQIYLSIGQAF</sequence>
<proteinExistence type="predicted"/>
<dbReference type="Proteomes" id="UP000006034">
    <property type="component" value="Unassembled WGS sequence"/>
</dbReference>
<keyword evidence="4" id="KW-1133">Transmembrane helix</keyword>
<evidence type="ECO:0000313" key="7">
    <source>
        <dbReference type="Proteomes" id="UP000006034"/>
    </source>
</evidence>
<feature type="region of interest" description="Disordered" evidence="3">
    <location>
        <begin position="411"/>
        <end position="456"/>
    </location>
</feature>
<dbReference type="Gene3D" id="3.10.20.310">
    <property type="entry name" value="membrane protein fhac"/>
    <property type="match status" value="1"/>
</dbReference>
<keyword evidence="2 4" id="KW-0472">Membrane</keyword>
<organism evidence="6 7">
    <name type="scientific">Bilophila wadsworthia (strain 3_1_6)</name>
    <dbReference type="NCBI Taxonomy" id="563192"/>
    <lineage>
        <taxon>Bacteria</taxon>
        <taxon>Pseudomonadati</taxon>
        <taxon>Thermodesulfobacteriota</taxon>
        <taxon>Desulfovibrionia</taxon>
        <taxon>Desulfovibrionales</taxon>
        <taxon>Desulfovibrionaceae</taxon>
        <taxon>Bilophila</taxon>
    </lineage>
</organism>
<feature type="domain" description="Bacterial surface antigen (D15)" evidence="5">
    <location>
        <begin position="489"/>
        <end position="784"/>
    </location>
</feature>
<evidence type="ECO:0000256" key="3">
    <source>
        <dbReference type="SAM" id="MobiDB-lite"/>
    </source>
</evidence>
<evidence type="ECO:0000313" key="6">
    <source>
        <dbReference type="EMBL" id="EFV43566.2"/>
    </source>
</evidence>
<dbReference type="OrthoDB" id="9814535at2"/>
<reference evidence="6 7" key="1">
    <citation type="submission" date="2010-10" db="EMBL/GenBank/DDBJ databases">
        <authorList>
            <consortium name="The Broad Institute Genome Sequencing Platform"/>
            <person name="Ward D."/>
            <person name="Earl A."/>
            <person name="Feldgarden M."/>
            <person name="Young S.K."/>
            <person name="Gargeya S."/>
            <person name="Zeng Q."/>
            <person name="Alvarado L."/>
            <person name="Berlin A."/>
            <person name="Bochicchio J."/>
            <person name="Chapman S.B."/>
            <person name="Chen Z."/>
            <person name="Freedman E."/>
            <person name="Gellesch M."/>
            <person name="Goldberg J."/>
            <person name="Griggs A."/>
            <person name="Gujja S."/>
            <person name="Heilman E."/>
            <person name="Heiman D."/>
            <person name="Howarth C."/>
            <person name="Mehta T."/>
            <person name="Neiman D."/>
            <person name="Pearson M."/>
            <person name="Roberts A."/>
            <person name="Saif S."/>
            <person name="Shea T."/>
            <person name="Shenoy N."/>
            <person name="Sisk P."/>
            <person name="Stolte C."/>
            <person name="Sykes S."/>
            <person name="White J."/>
            <person name="Yandava C."/>
            <person name="Allen-Vercoe E."/>
            <person name="Sibley C."/>
            <person name="Ambrose C.E."/>
            <person name="Strauss J."/>
            <person name="Daigneault M."/>
            <person name="Haas B."/>
            <person name="Nusbaum C."/>
            <person name="Birren B."/>
        </authorList>
    </citation>
    <scope>NUCLEOTIDE SEQUENCE [LARGE SCALE GENOMIC DNA]</scope>
    <source>
        <strain evidence="6 7">3_1_6</strain>
    </source>
</reference>
<dbReference type="STRING" id="563192.HMPREF0179_02582"/>
<dbReference type="eggNOG" id="COG0729">
    <property type="taxonomic scope" value="Bacteria"/>
</dbReference>
<dbReference type="InterPro" id="IPR000184">
    <property type="entry name" value="Bac_surfAg_D15"/>
</dbReference>
<dbReference type="AlphaFoldDB" id="E5Y8S4"/>
<evidence type="ECO:0000256" key="2">
    <source>
        <dbReference type="ARBA" id="ARBA00023136"/>
    </source>
</evidence>
<dbReference type="Pfam" id="PF01103">
    <property type="entry name" value="Omp85"/>
    <property type="match status" value="1"/>
</dbReference>
<dbReference type="EMBL" id="ADCP02000001">
    <property type="protein sequence ID" value="EFV43566.2"/>
    <property type="molecule type" value="Genomic_DNA"/>
</dbReference>
<dbReference type="Gene3D" id="2.40.160.50">
    <property type="entry name" value="membrane protein fhac: a member of the omp85/tpsb transporter family"/>
    <property type="match status" value="1"/>
</dbReference>
<dbReference type="InterPro" id="IPR039910">
    <property type="entry name" value="D15-like"/>
</dbReference>
<dbReference type="GO" id="GO:0019867">
    <property type="term" value="C:outer membrane"/>
    <property type="evidence" value="ECO:0007669"/>
    <property type="project" value="InterPro"/>
</dbReference>
<dbReference type="PANTHER" id="PTHR12815">
    <property type="entry name" value="SORTING AND ASSEMBLY MACHINERY SAMM50 PROTEIN FAMILY MEMBER"/>
    <property type="match status" value="1"/>
</dbReference>
<comment type="subcellular location">
    <subcellularLocation>
        <location evidence="1">Membrane</location>
    </subcellularLocation>
</comment>
<dbReference type="HOGENOM" id="CLU_018618_0_1_7"/>
<keyword evidence="4" id="KW-0812">Transmembrane</keyword>
<evidence type="ECO:0000259" key="5">
    <source>
        <dbReference type="Pfam" id="PF01103"/>
    </source>
</evidence>
<dbReference type="PANTHER" id="PTHR12815:SF42">
    <property type="entry name" value="BACTERIAL SURFACE ANTIGEN (D15) DOMAIN-CONTAINING PROTEIN"/>
    <property type="match status" value="1"/>
</dbReference>
<comment type="caution">
    <text evidence="6">The sequence shown here is derived from an EMBL/GenBank/DDBJ whole genome shotgun (WGS) entry which is preliminary data.</text>
</comment>
<evidence type="ECO:0000256" key="4">
    <source>
        <dbReference type="SAM" id="Phobius"/>
    </source>
</evidence>
<gene>
    <name evidence="6" type="ORF">HMPREF0179_02582</name>
</gene>
<name>E5Y8S4_BILW3</name>